<reference evidence="1 2" key="1">
    <citation type="submission" date="2016-05" db="EMBL/GenBank/DDBJ databases">
        <title>Genomic Taxonomy of the Vibrionaceae.</title>
        <authorList>
            <person name="Gomez-Gil B."/>
            <person name="Enciso-Ibarra J."/>
        </authorList>
    </citation>
    <scope>NUCLEOTIDE SEQUENCE [LARGE SCALE GENOMIC DNA]</scope>
    <source>
        <strain evidence="1 2">CAIM 1920</strain>
    </source>
</reference>
<dbReference type="OrthoDB" id="9157477at2"/>
<proteinExistence type="predicted"/>
<dbReference type="Proteomes" id="UP000094936">
    <property type="component" value="Unassembled WGS sequence"/>
</dbReference>
<keyword evidence="2" id="KW-1185">Reference proteome</keyword>
<protein>
    <submittedName>
        <fullName evidence="1">Uncharacterized protein</fullName>
    </submittedName>
</protein>
<gene>
    <name evidence="1" type="ORF">A8L45_19820</name>
</gene>
<evidence type="ECO:0000313" key="1">
    <source>
        <dbReference type="EMBL" id="ODA30649.1"/>
    </source>
</evidence>
<dbReference type="AlphaFoldDB" id="A0A1C3EBN9"/>
<name>A0A1C3EBN9_9GAMM</name>
<sequence length="130" mass="14772">MNKRAVYLSAMERREKIDFSLQGISQYELLLTAYSSCGDGFENAIGYCLQIREGTGEEGSDNQVFLRHADGSIRVHHQQAFYRVADSEKYQILSLFKIKPDDERKDMDLCCPNGITQTGFRVKLAGNCYS</sequence>
<comment type="caution">
    <text evidence="1">The sequence shown here is derived from an EMBL/GenBank/DDBJ whole genome shotgun (WGS) entry which is preliminary data.</text>
</comment>
<organism evidence="1 2">
    <name type="scientific">Veronia pacifica</name>
    <dbReference type="NCBI Taxonomy" id="1080227"/>
    <lineage>
        <taxon>Bacteria</taxon>
        <taxon>Pseudomonadati</taxon>
        <taxon>Pseudomonadota</taxon>
        <taxon>Gammaproteobacteria</taxon>
        <taxon>Vibrionales</taxon>
        <taxon>Vibrionaceae</taxon>
        <taxon>Veronia</taxon>
    </lineage>
</organism>
<dbReference type="EMBL" id="LYBM01000050">
    <property type="protein sequence ID" value="ODA30649.1"/>
    <property type="molecule type" value="Genomic_DNA"/>
</dbReference>
<evidence type="ECO:0000313" key="2">
    <source>
        <dbReference type="Proteomes" id="UP000094936"/>
    </source>
</evidence>
<accession>A0A1C3EBN9</accession>
<dbReference type="RefSeq" id="WP_068905087.1">
    <property type="nucleotide sequence ID" value="NZ_JBHUIF010000017.1"/>
</dbReference>